<proteinExistence type="predicted"/>
<feature type="region of interest" description="Disordered" evidence="1">
    <location>
        <begin position="200"/>
        <end position="233"/>
    </location>
</feature>
<dbReference type="EMBL" id="JAZHXJ010000884">
    <property type="protein sequence ID" value="KAL1849169.1"/>
    <property type="molecule type" value="Genomic_DNA"/>
</dbReference>
<reference evidence="2 3" key="1">
    <citation type="journal article" date="2024" name="Commun. Biol.">
        <title>Comparative genomic analysis of thermophilic fungi reveals convergent evolutionary adaptations and gene losses.</title>
        <authorList>
            <person name="Steindorff A.S."/>
            <person name="Aguilar-Pontes M.V."/>
            <person name="Robinson A.J."/>
            <person name="Andreopoulos B."/>
            <person name="LaButti K."/>
            <person name="Kuo A."/>
            <person name="Mondo S."/>
            <person name="Riley R."/>
            <person name="Otillar R."/>
            <person name="Haridas S."/>
            <person name="Lipzen A."/>
            <person name="Grimwood J."/>
            <person name="Schmutz J."/>
            <person name="Clum A."/>
            <person name="Reid I.D."/>
            <person name="Moisan M.C."/>
            <person name="Butler G."/>
            <person name="Nguyen T.T.M."/>
            <person name="Dewar K."/>
            <person name="Conant G."/>
            <person name="Drula E."/>
            <person name="Henrissat B."/>
            <person name="Hansel C."/>
            <person name="Singer S."/>
            <person name="Hutchinson M.I."/>
            <person name="de Vries R.P."/>
            <person name="Natvig D.O."/>
            <person name="Powell A.J."/>
            <person name="Tsang A."/>
            <person name="Grigoriev I.V."/>
        </authorList>
    </citation>
    <scope>NUCLEOTIDE SEQUENCE [LARGE SCALE GENOMIC DNA]</scope>
    <source>
        <strain evidence="2 3">ATCC 24622</strain>
    </source>
</reference>
<feature type="compositionally biased region" description="Basic and acidic residues" evidence="1">
    <location>
        <begin position="94"/>
        <end position="110"/>
    </location>
</feature>
<feature type="compositionally biased region" description="Basic and acidic residues" evidence="1">
    <location>
        <begin position="209"/>
        <end position="224"/>
    </location>
</feature>
<accession>A0ABR3VZC5</accession>
<feature type="region of interest" description="Disordered" evidence="1">
    <location>
        <begin position="141"/>
        <end position="187"/>
    </location>
</feature>
<evidence type="ECO:0000313" key="2">
    <source>
        <dbReference type="EMBL" id="KAL1849169.1"/>
    </source>
</evidence>
<comment type="caution">
    <text evidence="2">The sequence shown here is derived from an EMBL/GenBank/DDBJ whole genome shotgun (WGS) entry which is preliminary data.</text>
</comment>
<evidence type="ECO:0000313" key="3">
    <source>
        <dbReference type="Proteomes" id="UP001586593"/>
    </source>
</evidence>
<feature type="region of interest" description="Disordered" evidence="1">
    <location>
        <begin position="65"/>
        <end position="113"/>
    </location>
</feature>
<name>A0ABR3VZC5_9PEZI</name>
<sequence length="233" mass="24298">MHGPRRVVVNLVVEGARAQELEGDQQEGQGSHGVGVDVVAVAAHPGDQEDDQIGQHGGEDVAVEEHAPEHAARLGLGDEDVHEQILLEPDVNAEVERGGGQHQRLDRSVAEGDGGVEEEVVVVAGVVEGRRGGQLDQLARGGAGQLAHQEAVEQRPQLGQVDGGAQLALQQPGDPEGGDAAQRDEDGLAEVLLDDGLPGVGARLGLVDDAGHEAPDGAEHREDDQVVEDEERV</sequence>
<dbReference type="Proteomes" id="UP001586593">
    <property type="component" value="Unassembled WGS sequence"/>
</dbReference>
<keyword evidence="3" id="KW-1185">Reference proteome</keyword>
<organism evidence="2 3">
    <name type="scientific">Phialemonium thermophilum</name>
    <dbReference type="NCBI Taxonomy" id="223376"/>
    <lineage>
        <taxon>Eukaryota</taxon>
        <taxon>Fungi</taxon>
        <taxon>Dikarya</taxon>
        <taxon>Ascomycota</taxon>
        <taxon>Pezizomycotina</taxon>
        <taxon>Sordariomycetes</taxon>
        <taxon>Sordariomycetidae</taxon>
        <taxon>Cephalothecales</taxon>
        <taxon>Cephalothecaceae</taxon>
        <taxon>Phialemonium</taxon>
    </lineage>
</organism>
<gene>
    <name evidence="2" type="ORF">VTK73DRAFT_9932</name>
</gene>
<protein>
    <submittedName>
        <fullName evidence="2">Uncharacterized protein</fullName>
    </submittedName>
</protein>
<evidence type="ECO:0000256" key="1">
    <source>
        <dbReference type="SAM" id="MobiDB-lite"/>
    </source>
</evidence>